<accession>A0A3B7MKF0</accession>
<dbReference type="AlphaFoldDB" id="A0A3B7MKF0"/>
<dbReference type="SUPFAM" id="SSF82185">
    <property type="entry name" value="Histone H3 K4-specific methyltransferase SET7/9 N-terminal domain"/>
    <property type="match status" value="1"/>
</dbReference>
<reference evidence="1 2" key="1">
    <citation type="submission" date="2018-09" db="EMBL/GenBank/DDBJ databases">
        <title>Genome sequencing of strain 6GH32-13.</title>
        <authorList>
            <person name="Weon H.-Y."/>
            <person name="Heo J."/>
            <person name="Kwon S.-W."/>
        </authorList>
    </citation>
    <scope>NUCLEOTIDE SEQUENCE [LARGE SCALE GENOMIC DNA]</scope>
    <source>
        <strain evidence="1 2">5GH32-13</strain>
    </source>
</reference>
<dbReference type="KEGG" id="pseg:D3H65_09145"/>
<name>A0A3B7MKF0_9BACT</name>
<evidence type="ECO:0008006" key="3">
    <source>
        <dbReference type="Google" id="ProtNLM"/>
    </source>
</evidence>
<dbReference type="OrthoDB" id="671157at2"/>
<gene>
    <name evidence="1" type="ORF">D3H65_09145</name>
</gene>
<protein>
    <recommendedName>
        <fullName evidence="3">Toxin-antitoxin system YwqK family antitoxin</fullName>
    </recommendedName>
</protein>
<dbReference type="EMBL" id="CP032157">
    <property type="protein sequence ID" value="AXY74127.1"/>
    <property type="molecule type" value="Genomic_DNA"/>
</dbReference>
<proteinExistence type="predicted"/>
<evidence type="ECO:0000313" key="2">
    <source>
        <dbReference type="Proteomes" id="UP000263900"/>
    </source>
</evidence>
<dbReference type="Gene3D" id="2.20.110.10">
    <property type="entry name" value="Histone H3 K4-specific methyltransferase SET7/9 N-terminal domain"/>
    <property type="match status" value="1"/>
</dbReference>
<sequence>MGKSILPIFILLFVQNCSYSQSVSFSLYGYNGCSAKTERIGLYFLKKDSTINTPVDSTGICLLQDTGVYKLSTLFFDEQKTYSFHTFSSYTDTIRIFSIQECSKLHSFSGYCCCGKKCEGYQVDYYSNGQKRIEGTFEEGVPIGSLKLYNTDGSLKSIRKYSKKGKLKKEIVYCDEATRENFENKLYQMHDALTSHNQ</sequence>
<dbReference type="RefSeq" id="WP_119050014.1">
    <property type="nucleotide sequence ID" value="NZ_CP032157.1"/>
</dbReference>
<evidence type="ECO:0000313" key="1">
    <source>
        <dbReference type="EMBL" id="AXY74127.1"/>
    </source>
</evidence>
<dbReference type="Proteomes" id="UP000263900">
    <property type="component" value="Chromosome"/>
</dbReference>
<organism evidence="1 2">
    <name type="scientific">Paraflavitalea soli</name>
    <dbReference type="NCBI Taxonomy" id="2315862"/>
    <lineage>
        <taxon>Bacteria</taxon>
        <taxon>Pseudomonadati</taxon>
        <taxon>Bacteroidota</taxon>
        <taxon>Chitinophagia</taxon>
        <taxon>Chitinophagales</taxon>
        <taxon>Chitinophagaceae</taxon>
        <taxon>Paraflavitalea</taxon>
    </lineage>
</organism>
<keyword evidence="2" id="KW-1185">Reference proteome</keyword>